<dbReference type="Gene3D" id="2.60.40.2130">
    <property type="entry name" value="F-spondin domain"/>
    <property type="match status" value="2"/>
</dbReference>
<dbReference type="RefSeq" id="WP_265791931.1">
    <property type="nucleotide sequence ID" value="NZ_BAABRS010000007.1"/>
</dbReference>
<evidence type="ECO:0000256" key="1">
    <source>
        <dbReference type="SAM" id="MobiDB-lite"/>
    </source>
</evidence>
<accession>A0ABT3Q3F1</accession>
<gene>
    <name evidence="3" type="ORF">LQ318_16755</name>
</gene>
<organism evidence="3 4">
    <name type="scientific">Fodinibius salicampi</name>
    <dbReference type="NCBI Taxonomy" id="1920655"/>
    <lineage>
        <taxon>Bacteria</taxon>
        <taxon>Pseudomonadati</taxon>
        <taxon>Balneolota</taxon>
        <taxon>Balneolia</taxon>
        <taxon>Balneolales</taxon>
        <taxon>Balneolaceae</taxon>
        <taxon>Fodinibius</taxon>
    </lineage>
</organism>
<evidence type="ECO:0000313" key="4">
    <source>
        <dbReference type="Proteomes" id="UP001207337"/>
    </source>
</evidence>
<feature type="chain" id="PRO_5047019193" evidence="2">
    <location>
        <begin position="25"/>
        <end position="453"/>
    </location>
</feature>
<feature type="compositionally biased region" description="Polar residues" evidence="1">
    <location>
        <begin position="141"/>
        <end position="154"/>
    </location>
</feature>
<comment type="caution">
    <text evidence="3">The sequence shown here is derived from an EMBL/GenBank/DDBJ whole genome shotgun (WGS) entry which is preliminary data.</text>
</comment>
<evidence type="ECO:0000256" key="2">
    <source>
        <dbReference type="SAM" id="SignalP"/>
    </source>
</evidence>
<feature type="signal peptide" evidence="2">
    <location>
        <begin position="1"/>
        <end position="24"/>
    </location>
</feature>
<dbReference type="InterPro" id="IPR038678">
    <property type="entry name" value="Spondin_N_sf"/>
</dbReference>
<proteinExistence type="predicted"/>
<dbReference type="Proteomes" id="UP001207337">
    <property type="component" value="Unassembled WGS sequence"/>
</dbReference>
<evidence type="ECO:0000313" key="3">
    <source>
        <dbReference type="EMBL" id="MCW9714558.1"/>
    </source>
</evidence>
<sequence>MGVYVKKSKVLIAAMMLAVGLVSCKDIFPGNGNVPIAEYEVTIENVSESYPILKSGAFAVPVGASDPGAIGPGGAYEFEFTAPQGARLSLTTMFVQSNDWIYSFGEDGLALYNEDGSKVTGDVTSQINLYDAGTEEDQEPGTGNNQAPRQSGTDTGPADDNDNVRLVDKMDLPDNDEVIKVTLSSTSEYGFRVRVENVSTSSTLQTSEGGKPVPLSPGAWLVHPASQSALLFTAGHPDYGEGLEAIAEDGMPGELAGNLADKTGLTVPLSPGAFAVYNGDNPIFNEGKPAADNGLEEVAEDGMIDMLVSFLSSEGNVSESGGFNQPVGASGPGPLLPGDQYKFTFTATQGDRLTFTTMYVQSNDLFYSPVEQGVPLFSQGSPISGNITDQIRLWDAGTEANEEPGIGGNQALRQSGPDTGPEDSNPNVRLVNDQYDYGETSDRIKVSIQRVMN</sequence>
<dbReference type="InterPro" id="IPR009465">
    <property type="entry name" value="Spondin_N"/>
</dbReference>
<keyword evidence="2" id="KW-0732">Signal</keyword>
<feature type="region of interest" description="Disordered" evidence="1">
    <location>
        <begin position="399"/>
        <end position="430"/>
    </location>
</feature>
<feature type="region of interest" description="Disordered" evidence="1">
    <location>
        <begin position="133"/>
        <end position="164"/>
    </location>
</feature>
<protein>
    <submittedName>
        <fullName evidence="3">Spondin domain-containing protein</fullName>
    </submittedName>
</protein>
<keyword evidence="4" id="KW-1185">Reference proteome</keyword>
<feature type="compositionally biased region" description="Polar residues" evidence="1">
    <location>
        <begin position="411"/>
        <end position="427"/>
    </location>
</feature>
<dbReference type="NCBIfam" id="NF038123">
    <property type="entry name" value="NF038123_dom"/>
    <property type="match status" value="2"/>
</dbReference>
<reference evidence="3 4" key="1">
    <citation type="submission" date="2021-11" db="EMBL/GenBank/DDBJ databases">
        <title>Aliifidinibius sp. nov., a new bacterium isolated from saline soil.</title>
        <authorList>
            <person name="Galisteo C."/>
            <person name="De La Haba R."/>
            <person name="Sanchez-Porro C."/>
            <person name="Ventosa A."/>
        </authorList>
    </citation>
    <scope>NUCLEOTIDE SEQUENCE [LARGE SCALE GENOMIC DNA]</scope>
    <source>
        <strain evidence="3 4">KACC 190600</strain>
    </source>
</reference>
<dbReference type="EMBL" id="JAJNDC010000007">
    <property type="protein sequence ID" value="MCW9714558.1"/>
    <property type="molecule type" value="Genomic_DNA"/>
</dbReference>
<name>A0ABT3Q3F1_9BACT</name>
<dbReference type="PROSITE" id="PS51257">
    <property type="entry name" value="PROKAR_LIPOPROTEIN"/>
    <property type="match status" value="1"/>
</dbReference>